<feature type="transmembrane region" description="Helical" evidence="1">
    <location>
        <begin position="261"/>
        <end position="280"/>
    </location>
</feature>
<keyword evidence="1" id="KW-0812">Transmembrane</keyword>
<dbReference type="InterPro" id="IPR029044">
    <property type="entry name" value="Nucleotide-diphossugar_trans"/>
</dbReference>
<dbReference type="AlphaFoldDB" id="A0A6N6M7X3"/>
<feature type="domain" description="Glycosyltransferase 2-like" evidence="2">
    <location>
        <begin position="4"/>
        <end position="129"/>
    </location>
</feature>
<keyword evidence="1" id="KW-0472">Membrane</keyword>
<dbReference type="Proteomes" id="UP000435357">
    <property type="component" value="Unassembled WGS sequence"/>
</dbReference>
<dbReference type="Gene3D" id="3.90.550.10">
    <property type="entry name" value="Spore Coat Polysaccharide Biosynthesis Protein SpsA, Chain A"/>
    <property type="match status" value="1"/>
</dbReference>
<protein>
    <submittedName>
        <fullName evidence="3">Glycosyltransferase</fullName>
    </submittedName>
</protein>
<keyword evidence="3" id="KW-0808">Transferase</keyword>
<comment type="caution">
    <text evidence="3">The sequence shown here is derived from an EMBL/GenBank/DDBJ whole genome shotgun (WGS) entry which is preliminary data.</text>
</comment>
<dbReference type="SUPFAM" id="SSF53448">
    <property type="entry name" value="Nucleotide-diphospho-sugar transferases"/>
    <property type="match status" value="1"/>
</dbReference>
<feature type="transmembrane region" description="Helical" evidence="1">
    <location>
        <begin position="375"/>
        <end position="394"/>
    </location>
</feature>
<accession>A0A6N6M7X3</accession>
<dbReference type="InterPro" id="IPR001173">
    <property type="entry name" value="Glyco_trans_2-like"/>
</dbReference>
<organism evidence="3 4">
    <name type="scientific">Salibacter halophilus</name>
    <dbReference type="NCBI Taxonomy" id="1803916"/>
    <lineage>
        <taxon>Bacteria</taxon>
        <taxon>Pseudomonadati</taxon>
        <taxon>Bacteroidota</taxon>
        <taxon>Flavobacteriia</taxon>
        <taxon>Flavobacteriales</taxon>
        <taxon>Salibacteraceae</taxon>
        <taxon>Salibacter</taxon>
    </lineage>
</organism>
<feature type="transmembrane region" description="Helical" evidence="1">
    <location>
        <begin position="544"/>
        <end position="564"/>
    </location>
</feature>
<dbReference type="OrthoDB" id="9771846at2"/>
<keyword evidence="4" id="KW-1185">Reference proteome</keyword>
<feature type="transmembrane region" description="Helical" evidence="1">
    <location>
        <begin position="320"/>
        <end position="339"/>
    </location>
</feature>
<evidence type="ECO:0000313" key="3">
    <source>
        <dbReference type="EMBL" id="KAB1064740.1"/>
    </source>
</evidence>
<dbReference type="RefSeq" id="WP_151167059.1">
    <property type="nucleotide sequence ID" value="NZ_WACR01000004.1"/>
</dbReference>
<keyword evidence="1" id="KW-1133">Transmembrane helix</keyword>
<reference evidence="3 4" key="1">
    <citation type="submission" date="2019-09" db="EMBL/GenBank/DDBJ databases">
        <title>Genomes of Cryomorphaceae.</title>
        <authorList>
            <person name="Bowman J.P."/>
        </authorList>
    </citation>
    <scope>NUCLEOTIDE SEQUENCE [LARGE SCALE GENOMIC DNA]</scope>
    <source>
        <strain evidence="3 4">KCTC 52047</strain>
    </source>
</reference>
<dbReference type="PANTHER" id="PTHR43179">
    <property type="entry name" value="RHAMNOSYLTRANSFERASE WBBL"/>
    <property type="match status" value="1"/>
</dbReference>
<dbReference type="CDD" id="cd04186">
    <property type="entry name" value="GT_2_like_c"/>
    <property type="match status" value="1"/>
</dbReference>
<gene>
    <name evidence="3" type="ORF">F3059_05130</name>
</gene>
<proteinExistence type="predicted"/>
<name>A0A6N6M7X3_9FLAO</name>
<dbReference type="Pfam" id="PF00535">
    <property type="entry name" value="Glycos_transf_2"/>
    <property type="match status" value="1"/>
</dbReference>
<evidence type="ECO:0000313" key="4">
    <source>
        <dbReference type="Proteomes" id="UP000435357"/>
    </source>
</evidence>
<sequence>MKLSVIIVNYNVKYFLEQCLISVLQASKDIETEIFVVDNNSVDGSVEMVKERFPEIKLIANKDNVGFSKANNQAIRESKGEYVLLLNPDTLVEEDTFTKTVQFMDEHPDAGGLGVKMVDGKGRFLPESKRGLPTPQVAFYKMFGLSSLFPKSKKFGRYHLGFLDKDEIHKIDVLAGAFMLMRKKTLDEVGLLDETFFMYGEDIDLSWRIKLGGYENYYYPKTRIIHYKGESTKKGSLNYVFVFYKAMIIFAKKHFSSSLAGVYSFFINIAIYLRAALSLLRRFLTSITVPFIDGILIFLSLHIITQFYEDVKGFQYPDDLVLPTTIAFSIIMMVSNYFSGGYDKPVKLKNNAKGVATGAIIVLIAYSLLGESYRFSRAIILMGGLASLGIVLLVRSLYHLLQIPGYSLSQTTAKRIAVIGKPDEIERVTKMLHNINLNTAVIAEINPNSQSEPNDHFVGKLHQLPEIIEGFKLNEVIFCSRDIEPEAIINQMSRLSSYDLEYKIAPPESVFIIGSNSVNSTGELYSLVDLNSIDSPSSKRNKRLLDILISLIAVVLSPVLAIINNPFRRIFPQLFSVLFGSKTLVGYSNTIRQKIILPKIKKSVIYLDGQINNQNIILKHTDKAILNYSNNYHWQKDLRIIWNFLFGSKKSV</sequence>
<dbReference type="GO" id="GO:0016740">
    <property type="term" value="F:transferase activity"/>
    <property type="evidence" value="ECO:0007669"/>
    <property type="project" value="UniProtKB-KW"/>
</dbReference>
<feature type="transmembrane region" description="Helical" evidence="1">
    <location>
        <begin position="287"/>
        <end position="308"/>
    </location>
</feature>
<dbReference type="PANTHER" id="PTHR43179:SF7">
    <property type="entry name" value="RHAMNOSYLTRANSFERASE WBBL"/>
    <property type="match status" value="1"/>
</dbReference>
<evidence type="ECO:0000259" key="2">
    <source>
        <dbReference type="Pfam" id="PF00535"/>
    </source>
</evidence>
<evidence type="ECO:0000256" key="1">
    <source>
        <dbReference type="SAM" id="Phobius"/>
    </source>
</evidence>
<dbReference type="EMBL" id="WACR01000004">
    <property type="protein sequence ID" value="KAB1064740.1"/>
    <property type="molecule type" value="Genomic_DNA"/>
</dbReference>
<feature type="transmembrane region" description="Helical" evidence="1">
    <location>
        <begin position="351"/>
        <end position="369"/>
    </location>
</feature>